<organism evidence="2 3">
    <name type="scientific">Dreissena polymorpha</name>
    <name type="common">Zebra mussel</name>
    <name type="synonym">Mytilus polymorpha</name>
    <dbReference type="NCBI Taxonomy" id="45954"/>
    <lineage>
        <taxon>Eukaryota</taxon>
        <taxon>Metazoa</taxon>
        <taxon>Spiralia</taxon>
        <taxon>Lophotrochozoa</taxon>
        <taxon>Mollusca</taxon>
        <taxon>Bivalvia</taxon>
        <taxon>Autobranchia</taxon>
        <taxon>Heteroconchia</taxon>
        <taxon>Euheterodonta</taxon>
        <taxon>Imparidentia</taxon>
        <taxon>Neoheterodontei</taxon>
        <taxon>Myida</taxon>
        <taxon>Dreissenoidea</taxon>
        <taxon>Dreissenidae</taxon>
        <taxon>Dreissena</taxon>
    </lineage>
</organism>
<reference evidence="2" key="1">
    <citation type="journal article" date="2019" name="bioRxiv">
        <title>The Genome of the Zebra Mussel, Dreissena polymorpha: A Resource for Invasive Species Research.</title>
        <authorList>
            <person name="McCartney M.A."/>
            <person name="Auch B."/>
            <person name="Kono T."/>
            <person name="Mallez S."/>
            <person name="Zhang Y."/>
            <person name="Obille A."/>
            <person name="Becker A."/>
            <person name="Abrahante J.E."/>
            <person name="Garbe J."/>
            <person name="Badalamenti J.P."/>
            <person name="Herman A."/>
            <person name="Mangelson H."/>
            <person name="Liachko I."/>
            <person name="Sullivan S."/>
            <person name="Sone E.D."/>
            <person name="Koren S."/>
            <person name="Silverstein K.A.T."/>
            <person name="Beckman K.B."/>
            <person name="Gohl D.M."/>
        </authorList>
    </citation>
    <scope>NUCLEOTIDE SEQUENCE</scope>
    <source>
        <strain evidence="2">Duluth1</strain>
        <tissue evidence="2">Whole animal</tissue>
    </source>
</reference>
<dbReference type="AlphaFoldDB" id="A0A9D4QT13"/>
<reference evidence="2" key="2">
    <citation type="submission" date="2020-11" db="EMBL/GenBank/DDBJ databases">
        <authorList>
            <person name="McCartney M.A."/>
            <person name="Auch B."/>
            <person name="Kono T."/>
            <person name="Mallez S."/>
            <person name="Becker A."/>
            <person name="Gohl D.M."/>
            <person name="Silverstein K.A.T."/>
            <person name="Koren S."/>
            <person name="Bechman K.B."/>
            <person name="Herman A."/>
            <person name="Abrahante J.E."/>
            <person name="Garbe J."/>
        </authorList>
    </citation>
    <scope>NUCLEOTIDE SEQUENCE</scope>
    <source>
        <strain evidence="2">Duluth1</strain>
        <tissue evidence="2">Whole animal</tissue>
    </source>
</reference>
<sequence length="169" mass="18633">MFSSIASTFEDYLVAMRTSKSEKQLCKLKNLSDDMSATVQKTFQVHRLKTKHLAILIKKVGKKPFKFDTSSLAKKQAKAEALKVQAAFAKKEAEFKKKKAALEADLELISEQKLAAVAHAEVSALESQQGSLKGSIINVPVQKALYSAAEFVNVHANTIEQQMDMDSVT</sequence>
<name>A0A9D4QT13_DREPO</name>
<evidence type="ECO:0000313" key="3">
    <source>
        <dbReference type="Proteomes" id="UP000828390"/>
    </source>
</evidence>
<feature type="coiled-coil region" evidence="1">
    <location>
        <begin position="72"/>
        <end position="112"/>
    </location>
</feature>
<accession>A0A9D4QT13</accession>
<keyword evidence="1" id="KW-0175">Coiled coil</keyword>
<proteinExistence type="predicted"/>
<evidence type="ECO:0000256" key="1">
    <source>
        <dbReference type="SAM" id="Coils"/>
    </source>
</evidence>
<comment type="caution">
    <text evidence="2">The sequence shown here is derived from an EMBL/GenBank/DDBJ whole genome shotgun (WGS) entry which is preliminary data.</text>
</comment>
<gene>
    <name evidence="2" type="ORF">DPMN_116017</name>
</gene>
<protein>
    <submittedName>
        <fullName evidence="2">Uncharacterized protein</fullName>
    </submittedName>
</protein>
<dbReference type="EMBL" id="JAIWYP010000004">
    <property type="protein sequence ID" value="KAH3842521.1"/>
    <property type="molecule type" value="Genomic_DNA"/>
</dbReference>
<evidence type="ECO:0000313" key="2">
    <source>
        <dbReference type="EMBL" id="KAH3842521.1"/>
    </source>
</evidence>
<dbReference type="Proteomes" id="UP000828390">
    <property type="component" value="Unassembled WGS sequence"/>
</dbReference>
<keyword evidence="3" id="KW-1185">Reference proteome</keyword>